<proteinExistence type="predicted"/>
<protein>
    <submittedName>
        <fullName evidence="1">5325_t:CDS:1</fullName>
    </submittedName>
</protein>
<organism evidence="1 2">
    <name type="scientific">Paraglomus brasilianum</name>
    <dbReference type="NCBI Taxonomy" id="144538"/>
    <lineage>
        <taxon>Eukaryota</taxon>
        <taxon>Fungi</taxon>
        <taxon>Fungi incertae sedis</taxon>
        <taxon>Mucoromycota</taxon>
        <taxon>Glomeromycotina</taxon>
        <taxon>Glomeromycetes</taxon>
        <taxon>Paraglomerales</taxon>
        <taxon>Paraglomeraceae</taxon>
        <taxon>Paraglomus</taxon>
    </lineage>
</organism>
<dbReference type="Pfam" id="PF03928">
    <property type="entry name" value="HbpS-like"/>
    <property type="match status" value="1"/>
</dbReference>
<dbReference type="AlphaFoldDB" id="A0A9N9FR98"/>
<evidence type="ECO:0000313" key="1">
    <source>
        <dbReference type="EMBL" id="CAG8550850.1"/>
    </source>
</evidence>
<comment type="caution">
    <text evidence="1">The sequence shown here is derived from an EMBL/GenBank/DDBJ whole genome shotgun (WGS) entry which is preliminary data.</text>
</comment>
<name>A0A9N9FR98_9GLOM</name>
<dbReference type="EMBL" id="CAJVPI010000567">
    <property type="protein sequence ID" value="CAG8550850.1"/>
    <property type="molecule type" value="Genomic_DNA"/>
</dbReference>
<dbReference type="PANTHER" id="PTHR28255:SF1">
    <property type="entry name" value="UPF0303 PROTEIN YBR137W"/>
    <property type="match status" value="1"/>
</dbReference>
<dbReference type="InterPro" id="IPR005624">
    <property type="entry name" value="PduO/GlcC-like"/>
</dbReference>
<dbReference type="InterPro" id="IPR010371">
    <property type="entry name" value="YBR137W-like"/>
</dbReference>
<dbReference type="SUPFAM" id="SSF143744">
    <property type="entry name" value="GlcG-like"/>
    <property type="match status" value="1"/>
</dbReference>
<dbReference type="Proteomes" id="UP000789739">
    <property type="component" value="Unassembled WGS sequence"/>
</dbReference>
<evidence type="ECO:0000313" key="2">
    <source>
        <dbReference type="Proteomes" id="UP000789739"/>
    </source>
</evidence>
<dbReference type="Gene3D" id="3.30.450.150">
    <property type="entry name" value="Haem-degrading domain"/>
    <property type="match status" value="1"/>
</dbReference>
<keyword evidence="2" id="KW-1185">Reference proteome</keyword>
<dbReference type="InterPro" id="IPR038084">
    <property type="entry name" value="PduO/GlcC-like_sf"/>
</dbReference>
<accession>A0A9N9FR98</accession>
<reference evidence="1" key="1">
    <citation type="submission" date="2021-06" db="EMBL/GenBank/DDBJ databases">
        <authorList>
            <person name="Kallberg Y."/>
            <person name="Tangrot J."/>
            <person name="Rosling A."/>
        </authorList>
    </citation>
    <scope>NUCLEOTIDE SEQUENCE</scope>
    <source>
        <strain evidence="1">BR232B</strain>
    </source>
</reference>
<gene>
    <name evidence="1" type="ORF">PBRASI_LOCUS5081</name>
</gene>
<sequence length="152" mass="16456">MSNDLQTFMSTILSEEQELQFAAFDSSNALELGLLIVKNAKQKAYPVVIQITINNFLLFHYAMFGTTPADVETASRIGAVVSKYHHSSAYVNIKEEDGHGGLNGGGFPLIIKGTVIGSIVVAGVVAKDDYELVVGTLKEYLGMEKEGKNKVE</sequence>
<dbReference type="OrthoDB" id="2209940at2759"/>
<dbReference type="PANTHER" id="PTHR28255">
    <property type="match status" value="1"/>
</dbReference>